<dbReference type="RefSeq" id="WP_004039661.1">
    <property type="nucleotide sequence ID" value="NZ_CM001555.1"/>
</dbReference>
<feature type="transmembrane region" description="Helical" evidence="1">
    <location>
        <begin position="41"/>
        <end position="60"/>
    </location>
</feature>
<keyword evidence="3" id="KW-1185">Reference proteome</keyword>
<proteinExistence type="predicted"/>
<evidence type="ECO:0000256" key="1">
    <source>
        <dbReference type="SAM" id="Phobius"/>
    </source>
</evidence>
<name>J1ARU9_9EURY</name>
<dbReference type="AlphaFoldDB" id="J1ARU9"/>
<dbReference type="Proteomes" id="UP000005095">
    <property type="component" value="Chromosome"/>
</dbReference>
<accession>J1ARU9</accession>
<feature type="transmembrane region" description="Helical" evidence="1">
    <location>
        <begin position="133"/>
        <end position="163"/>
    </location>
</feature>
<dbReference type="OrthoDB" id="112280at2157"/>
<organism evidence="2 3">
    <name type="scientific">Methanofollis liminatans DSM 4140</name>
    <dbReference type="NCBI Taxonomy" id="28892"/>
    <lineage>
        <taxon>Archaea</taxon>
        <taxon>Methanobacteriati</taxon>
        <taxon>Methanobacteriota</taxon>
        <taxon>Stenosarchaea group</taxon>
        <taxon>Methanomicrobia</taxon>
        <taxon>Methanomicrobiales</taxon>
        <taxon>Methanomicrobiaceae</taxon>
        <taxon>Methanofollis</taxon>
    </lineage>
</organism>
<feature type="transmembrane region" description="Helical" evidence="1">
    <location>
        <begin position="6"/>
        <end position="29"/>
    </location>
</feature>
<keyword evidence="1" id="KW-0472">Membrane</keyword>
<reference evidence="2 3" key="1">
    <citation type="submission" date="2011-08" db="EMBL/GenBank/DDBJ databases">
        <title>The complete genome of Methanofollis liminatans DSM 4140.</title>
        <authorList>
            <consortium name="US DOE Joint Genome Institute (JGI-PGF)"/>
            <person name="Lucas S."/>
            <person name="Han J."/>
            <person name="Lapidus A."/>
            <person name="Bruce D."/>
            <person name="Goodwin L."/>
            <person name="Pitluck S."/>
            <person name="Peters L."/>
            <person name="Kyrpides N."/>
            <person name="Mavromatis K."/>
            <person name="Ivanova N."/>
            <person name="Mikhailova N."/>
            <person name="Lu M."/>
            <person name="Detter J.C."/>
            <person name="Tapia R."/>
            <person name="Han C."/>
            <person name="Land M."/>
            <person name="Hauser L."/>
            <person name="Markowitz V."/>
            <person name="Cheng J.-F."/>
            <person name="Hugenholtz P."/>
            <person name="Woyke T."/>
            <person name="Wu D."/>
            <person name="Spring S."/>
            <person name="Schuler E."/>
            <person name="Brambilla E."/>
            <person name="Klenk H.-P."/>
            <person name="Eisen J.A."/>
        </authorList>
    </citation>
    <scope>NUCLEOTIDE SEQUENCE [LARGE SCALE GENOMIC DNA]</scope>
    <source>
        <strain evidence="2 3">DSM 4140</strain>
    </source>
</reference>
<protein>
    <submittedName>
        <fullName evidence="2">Uncharacterized protein</fullName>
    </submittedName>
</protein>
<keyword evidence="1" id="KW-0812">Transmembrane</keyword>
<gene>
    <name evidence="2" type="ORF">Metli_1819</name>
</gene>
<keyword evidence="1" id="KW-1133">Transmembrane helix</keyword>
<evidence type="ECO:0000313" key="3">
    <source>
        <dbReference type="Proteomes" id="UP000005095"/>
    </source>
</evidence>
<feature type="transmembrane region" description="Helical" evidence="1">
    <location>
        <begin position="91"/>
        <end position="113"/>
    </location>
</feature>
<sequence length="170" mass="18152">MIAYPIAMAAWFILLPVICIGGLALLTYYAATKIRPAAGRVLPIAIGLFLSVLAPVVGHLSLSVDLGVMAMGALTPFMTVERYFPERHRYTILFVGSIFAGSIRFINGLAMASDGGSPIFHLLTSMTSSDAGFLIMNSVALYLEMAICSALIFGVVLVAVAAWRKMSGKF</sequence>
<dbReference type="HOGENOM" id="CLU_1567160_0_0_2"/>
<dbReference type="EMBL" id="CM001555">
    <property type="protein sequence ID" value="EJG07763.1"/>
    <property type="molecule type" value="Genomic_DNA"/>
</dbReference>
<evidence type="ECO:0000313" key="2">
    <source>
        <dbReference type="EMBL" id="EJG07763.1"/>
    </source>
</evidence>